<keyword evidence="2" id="KW-0695">RNA-directed DNA polymerase</keyword>
<dbReference type="AlphaFoldDB" id="A0A0A7D7L2"/>
<reference evidence="2" key="1">
    <citation type="submission" date="2014-06" db="EMBL/GenBank/DDBJ databases">
        <title>Diversity and Evolution of Ty1-copia Retroelements within Chalcidoidea by Reverse Transcriptase Domain Analysis.</title>
        <authorList>
            <person name="Xiong T.L."/>
        </authorList>
    </citation>
    <scope>NUCLEOTIDE SEQUENCE</scope>
    <source>
        <strain evidence="2">HPpi_BcV</strain>
    </source>
</reference>
<accession>A0A0A7D7L2</accession>
<feature type="non-terminal residue" evidence="2">
    <location>
        <position position="1"/>
    </location>
</feature>
<feature type="non-terminal residue" evidence="2">
    <location>
        <position position="80"/>
    </location>
</feature>
<proteinExistence type="predicted"/>
<organism evidence="2">
    <name type="scientific">Philotrypesis pilosa</name>
    <dbReference type="NCBI Taxonomy" id="358048"/>
    <lineage>
        <taxon>Eukaryota</taxon>
        <taxon>Metazoa</taxon>
        <taxon>Ecdysozoa</taxon>
        <taxon>Arthropoda</taxon>
        <taxon>Hexapoda</taxon>
        <taxon>Insecta</taxon>
        <taxon>Pterygota</taxon>
        <taxon>Neoptera</taxon>
        <taxon>Endopterygota</taxon>
        <taxon>Hymenoptera</taxon>
        <taxon>Apocrita</taxon>
        <taxon>Proctotrupomorpha</taxon>
        <taxon>Chalcidoidea</taxon>
        <taxon>Pteromalidae</taxon>
        <taxon>Sycoryctinae</taxon>
        <taxon>Philotrypesini</taxon>
        <taxon>Philotrypesis</taxon>
    </lineage>
</organism>
<protein>
    <submittedName>
        <fullName evidence="2">Reverse transcriptase</fullName>
    </submittedName>
</protein>
<sequence>LNGKIDCEVYMEIAEGNDCSAEIRNKKVCKIQRALYGLKISPKKWYEKFTETAVKLGLQAHNSEPCLFTWRQSNKQLILL</sequence>
<dbReference type="GO" id="GO:0003964">
    <property type="term" value="F:RNA-directed DNA polymerase activity"/>
    <property type="evidence" value="ECO:0007669"/>
    <property type="project" value="UniProtKB-KW"/>
</dbReference>
<dbReference type="InterPro" id="IPR013103">
    <property type="entry name" value="RVT_2"/>
</dbReference>
<keyword evidence="2" id="KW-0808">Transferase</keyword>
<gene>
    <name evidence="2" type="primary">rt</name>
</gene>
<feature type="domain" description="Reverse transcriptase Ty1/copia-type" evidence="1">
    <location>
        <begin position="1"/>
        <end position="78"/>
    </location>
</feature>
<dbReference type="EMBL" id="KM051377">
    <property type="protein sequence ID" value="AII77326.1"/>
    <property type="molecule type" value="Genomic_DNA"/>
</dbReference>
<evidence type="ECO:0000259" key="1">
    <source>
        <dbReference type="Pfam" id="PF07727"/>
    </source>
</evidence>
<dbReference type="Pfam" id="PF07727">
    <property type="entry name" value="RVT_2"/>
    <property type="match status" value="1"/>
</dbReference>
<evidence type="ECO:0000313" key="2">
    <source>
        <dbReference type="EMBL" id="AII77326.1"/>
    </source>
</evidence>
<keyword evidence="2" id="KW-0548">Nucleotidyltransferase</keyword>
<name>A0A0A7D7L2_9HYME</name>